<dbReference type="OrthoDB" id="340433at2"/>
<protein>
    <recommendedName>
        <fullName evidence="1">DUF4274 domain-containing protein</fullName>
    </recommendedName>
</protein>
<reference evidence="3" key="1">
    <citation type="submission" date="2016-10" db="EMBL/GenBank/DDBJ databases">
        <authorList>
            <person name="Varghese N."/>
            <person name="Submissions S."/>
        </authorList>
    </citation>
    <scope>NUCLEOTIDE SEQUENCE [LARGE SCALE GENOMIC DNA]</scope>
    <source>
        <strain evidence="3">ATCC 25963</strain>
    </source>
</reference>
<dbReference type="EMBL" id="FOMX01000017">
    <property type="protein sequence ID" value="SFE67832.1"/>
    <property type="molecule type" value="Genomic_DNA"/>
</dbReference>
<dbReference type="AlphaFoldDB" id="A0A1I2CI59"/>
<gene>
    <name evidence="2" type="ORF">SAMN02745121_05149</name>
</gene>
<dbReference type="Proteomes" id="UP000199400">
    <property type="component" value="Unassembled WGS sequence"/>
</dbReference>
<feature type="domain" description="DUF4274" evidence="1">
    <location>
        <begin position="120"/>
        <end position="190"/>
    </location>
</feature>
<evidence type="ECO:0000313" key="3">
    <source>
        <dbReference type="Proteomes" id="UP000199400"/>
    </source>
</evidence>
<sequence>MVKLLDRALPPTWVDDLTASLGKVLVAQAKRSTGARVPAFIRRAFEADAREALGDPEVLRERVAGKIARARSDAEARAAADAFVARELEKLTARITRTIVPAHVERLAVELALHDEARQIHRAVQRWTPTDGPDGVREWLNHEACALGTALAIYWRTSPHWYRQWAKRSDVPKESPWQRKFFAVLKDIERRVERSEFPHAGITFDPTAFGPTRDDLTIDRYSDEPRRWEIPASMLVRVDKDGVESLPPRRARKPRRG</sequence>
<dbReference type="RefSeq" id="WP_096326619.1">
    <property type="nucleotide sequence ID" value="NZ_FOMX01000017.1"/>
</dbReference>
<keyword evidence="3" id="KW-1185">Reference proteome</keyword>
<evidence type="ECO:0000259" key="1">
    <source>
        <dbReference type="Pfam" id="PF14096"/>
    </source>
</evidence>
<evidence type="ECO:0000313" key="2">
    <source>
        <dbReference type="EMBL" id="SFE67832.1"/>
    </source>
</evidence>
<name>A0A1I2CI59_9BACT</name>
<organism evidence="2 3">
    <name type="scientific">Nannocystis exedens</name>
    <dbReference type="NCBI Taxonomy" id="54"/>
    <lineage>
        <taxon>Bacteria</taxon>
        <taxon>Pseudomonadati</taxon>
        <taxon>Myxococcota</taxon>
        <taxon>Polyangia</taxon>
        <taxon>Nannocystales</taxon>
        <taxon>Nannocystaceae</taxon>
        <taxon>Nannocystis</taxon>
    </lineage>
</organism>
<dbReference type="Pfam" id="PF14096">
    <property type="entry name" value="DUF4274"/>
    <property type="match status" value="1"/>
</dbReference>
<proteinExistence type="predicted"/>
<dbReference type="InterPro" id="IPR025369">
    <property type="entry name" value="DUF4274"/>
</dbReference>
<accession>A0A1I2CI59</accession>